<dbReference type="PIRSF" id="PIRSF001369">
    <property type="entry name" value="Citrate_synth"/>
    <property type="match status" value="1"/>
</dbReference>
<evidence type="ECO:0000313" key="11">
    <source>
        <dbReference type="EMBL" id="UTO55874.1"/>
    </source>
</evidence>
<comment type="similarity">
    <text evidence="2 8 9">Belongs to the citrate synthase family.</text>
</comment>
<evidence type="ECO:0000256" key="6">
    <source>
        <dbReference type="ARBA" id="ARBA00049288"/>
    </source>
</evidence>
<dbReference type="NCBIfam" id="TIGR01798">
    <property type="entry name" value="cit_synth_I"/>
    <property type="match status" value="1"/>
</dbReference>
<dbReference type="InterPro" id="IPR019810">
    <property type="entry name" value="Citrate_synthase_AS"/>
</dbReference>
<evidence type="ECO:0000256" key="2">
    <source>
        <dbReference type="ARBA" id="ARBA00010566"/>
    </source>
</evidence>
<dbReference type="RefSeq" id="WP_218213789.1">
    <property type="nucleotide sequence ID" value="NZ_CP054597.1"/>
</dbReference>
<evidence type="ECO:0000313" key="12">
    <source>
        <dbReference type="EMBL" id="UTO56790.1"/>
    </source>
</evidence>
<keyword evidence="10" id="KW-1133">Transmembrane helix</keyword>
<keyword evidence="5 8" id="KW-0808">Transferase</keyword>
<dbReference type="EMBL" id="CP089286">
    <property type="protein sequence ID" value="UTO55874.1"/>
    <property type="molecule type" value="Genomic_DNA"/>
</dbReference>
<evidence type="ECO:0000313" key="14">
    <source>
        <dbReference type="Proteomes" id="UP001059985"/>
    </source>
</evidence>
<comment type="catalytic activity">
    <reaction evidence="6">
        <text>oxaloacetate + acetyl-CoA + H2O = citrate + CoA + H(+)</text>
        <dbReference type="Rhea" id="RHEA:16845"/>
        <dbReference type="ChEBI" id="CHEBI:15377"/>
        <dbReference type="ChEBI" id="CHEBI:15378"/>
        <dbReference type="ChEBI" id="CHEBI:16452"/>
        <dbReference type="ChEBI" id="CHEBI:16947"/>
        <dbReference type="ChEBI" id="CHEBI:57287"/>
        <dbReference type="ChEBI" id="CHEBI:57288"/>
        <dbReference type="EC" id="2.3.3.16"/>
    </reaction>
</comment>
<dbReference type="FunFam" id="1.10.230.10:FF:000002">
    <property type="entry name" value="Citrate synthase"/>
    <property type="match status" value="1"/>
</dbReference>
<dbReference type="PANTHER" id="PTHR42871">
    <property type="entry name" value="CITRATE SYNTHASE"/>
    <property type="match status" value="1"/>
</dbReference>
<evidence type="ECO:0000256" key="7">
    <source>
        <dbReference type="NCBIfam" id="TIGR01798"/>
    </source>
</evidence>
<dbReference type="GO" id="GO:0005737">
    <property type="term" value="C:cytoplasm"/>
    <property type="evidence" value="ECO:0007669"/>
    <property type="project" value="InterPro"/>
</dbReference>
<dbReference type="EMBL" id="CP089285">
    <property type="protein sequence ID" value="UTO56790.1"/>
    <property type="molecule type" value="Genomic_DNA"/>
</dbReference>
<dbReference type="GO" id="GO:0036440">
    <property type="term" value="F:citrate synthase activity"/>
    <property type="evidence" value="ECO:0007669"/>
    <property type="project" value="UniProtKB-EC"/>
</dbReference>
<dbReference type="GO" id="GO:0006099">
    <property type="term" value="P:tricarboxylic acid cycle"/>
    <property type="evidence" value="ECO:0007669"/>
    <property type="project" value="UniProtKB-UniRule"/>
</dbReference>
<keyword evidence="10" id="KW-0472">Membrane</keyword>
<name>A0A9Q9C1Y5_9RICK</name>
<evidence type="ECO:0000256" key="3">
    <source>
        <dbReference type="ARBA" id="ARBA00022134"/>
    </source>
</evidence>
<evidence type="ECO:0000256" key="1">
    <source>
        <dbReference type="ARBA" id="ARBA00004751"/>
    </source>
</evidence>
<evidence type="ECO:0000256" key="5">
    <source>
        <dbReference type="ARBA" id="ARBA00022679"/>
    </source>
</evidence>
<dbReference type="InterPro" id="IPR010953">
    <property type="entry name" value="Citrate_synthase_typ-I"/>
</dbReference>
<dbReference type="AlphaFoldDB" id="A0A9Q9C1Y5"/>
<evidence type="ECO:0000313" key="13">
    <source>
        <dbReference type="Proteomes" id="UP001059822"/>
    </source>
</evidence>
<keyword evidence="14" id="KW-1185">Reference proteome</keyword>
<feature type="transmembrane region" description="Helical" evidence="10">
    <location>
        <begin position="358"/>
        <end position="380"/>
    </location>
</feature>
<accession>A0A9Q9C1Y5</accession>
<sequence length="410" mass="46154">MVKKAVLSLDNEQIELQVLHGSCGPDVLDIRSLYKNSQVFVYDPGFMSTAACASKITFIDGEKGILRYRGYDIEYLVNMQHSFLEIAYLLFYGVLPNKDEFENFSCNVIEEHSLPQQVYNIIQSFPRNSHPMAILSACFATLSAHYHDSEVVNDYLRCAILSVAKVPSIIAAIYRYIVNKDIILSHKSLSYSRNFANMMLLDFKNDKVNDVVAKALDVIFILHADHEQNASTASVRLAGSAGANLFACLSAGAVTLWGPAHGGANEAVIRMLMKIGDPKNVQQFIQEVKDKKSKLMGFGHRVYKNYDPRARVLKSIYNEIFENLCINDPLLEIAIKLEAVALKDDYFIERKLYPNIDFYSGLILNAIGIPVNMFTALFALARTVGWSAQWCEMRGDNSKICRPRQLYIGM</sequence>
<keyword evidence="11" id="KW-0012">Acyltransferase</keyword>
<dbReference type="Pfam" id="PF00285">
    <property type="entry name" value="Citrate_synt"/>
    <property type="match status" value="1"/>
</dbReference>
<dbReference type="Proteomes" id="UP001059822">
    <property type="component" value="Chromosome"/>
</dbReference>
<reference evidence="11" key="1">
    <citation type="journal article" date="2022" name="Microorganisms">
        <title>Assembly and Comparison of Ca. Neoehrlichia mikurensis Genomes.</title>
        <authorList>
            <person name="Azagi T."/>
            <person name="Dirks R.P."/>
            <person name="Yebra-Pimentel E.S."/>
            <person name="Schaap P.J."/>
            <person name="Koehorst J.J."/>
            <person name="Esser H.J."/>
            <person name="Sprong H."/>
        </authorList>
    </citation>
    <scope>NUCLEOTIDE SEQUENCE</scope>
    <source>
        <strain evidence="12">18-2804</strain>
        <strain evidence="11">18-2837</strain>
    </source>
</reference>
<evidence type="ECO:0000256" key="4">
    <source>
        <dbReference type="ARBA" id="ARBA00022532"/>
    </source>
</evidence>
<evidence type="ECO:0000256" key="9">
    <source>
        <dbReference type="RuleBase" id="RU003406"/>
    </source>
</evidence>
<keyword evidence="4" id="KW-0816">Tricarboxylic acid cycle</keyword>
<protein>
    <recommendedName>
        <fullName evidence="3 7">Citrate synthase</fullName>
    </recommendedName>
</protein>
<dbReference type="PROSITE" id="PS00480">
    <property type="entry name" value="CITRATE_SYNTHASE"/>
    <property type="match status" value="1"/>
</dbReference>
<dbReference type="NCBIfam" id="NF004126">
    <property type="entry name" value="PRK05614.1"/>
    <property type="match status" value="1"/>
</dbReference>
<proteinExistence type="inferred from homology"/>
<evidence type="ECO:0000256" key="8">
    <source>
        <dbReference type="PIRNR" id="PIRNR001369"/>
    </source>
</evidence>
<dbReference type="PANTHER" id="PTHR42871:SF1">
    <property type="entry name" value="CITRATE SYNTHASE"/>
    <property type="match status" value="1"/>
</dbReference>
<dbReference type="Proteomes" id="UP001059985">
    <property type="component" value="Chromosome"/>
</dbReference>
<comment type="pathway">
    <text evidence="1">Carbohydrate metabolism; tricarboxylic acid cycle; isocitrate from oxaloacetate: step 1/2.</text>
</comment>
<dbReference type="InterPro" id="IPR002020">
    <property type="entry name" value="Citrate_synthase"/>
</dbReference>
<evidence type="ECO:0000256" key="10">
    <source>
        <dbReference type="SAM" id="Phobius"/>
    </source>
</evidence>
<dbReference type="InterPro" id="IPR024176">
    <property type="entry name" value="Citrate_synthase_bac-typ"/>
</dbReference>
<gene>
    <name evidence="12" type="ORF">LUA81_02305</name>
    <name evidence="11" type="ORF">LUA82_02325</name>
</gene>
<keyword evidence="10" id="KW-0812">Transmembrane</keyword>
<organism evidence="11 13">
    <name type="scientific">Neoehrlichia mikurensis</name>
    <dbReference type="NCBI Taxonomy" id="89586"/>
    <lineage>
        <taxon>Bacteria</taxon>
        <taxon>Pseudomonadati</taxon>
        <taxon>Pseudomonadota</taxon>
        <taxon>Alphaproteobacteria</taxon>
        <taxon>Rickettsiales</taxon>
        <taxon>Anaplasmataceae</taxon>
        <taxon>Candidatus Neoehrlichia</taxon>
    </lineage>
</organism>